<dbReference type="AlphaFoldDB" id="A0A328DS52"/>
<comment type="caution">
    <text evidence="2">The sequence shown here is derived from an EMBL/GenBank/DDBJ whole genome shotgun (WGS) entry which is preliminary data.</text>
</comment>
<reference evidence="2 3" key="1">
    <citation type="submission" date="2018-06" db="EMBL/GenBank/DDBJ databases">
        <title>The Genome of Cuscuta australis (Dodder) Provides Insight into the Evolution of Plant Parasitism.</title>
        <authorList>
            <person name="Liu H."/>
        </authorList>
    </citation>
    <scope>NUCLEOTIDE SEQUENCE [LARGE SCALE GENOMIC DNA]</scope>
    <source>
        <strain evidence="3">cv. Yunnan</strain>
        <tissue evidence="2">Vines</tissue>
    </source>
</reference>
<sequence>MPQVALPLRRRRGQENHRAGPRRRRDQPEESRCRLRLRREPLEVHGVEGVLRPPAGLPVRDAEVAPADEAAGRRRRSGGEEEEDGDAGAGERRADVDERRRDGSGQLSRWGPRQR</sequence>
<feature type="region of interest" description="Disordered" evidence="1">
    <location>
        <begin position="1"/>
        <end position="115"/>
    </location>
</feature>
<evidence type="ECO:0000313" key="3">
    <source>
        <dbReference type="Proteomes" id="UP000249390"/>
    </source>
</evidence>
<proteinExistence type="predicted"/>
<dbReference type="Proteomes" id="UP000249390">
    <property type="component" value="Unassembled WGS sequence"/>
</dbReference>
<name>A0A328DS52_9ASTE</name>
<evidence type="ECO:0000256" key="1">
    <source>
        <dbReference type="SAM" id="MobiDB-lite"/>
    </source>
</evidence>
<feature type="compositionally biased region" description="Basic and acidic residues" evidence="1">
    <location>
        <begin position="26"/>
        <end position="46"/>
    </location>
</feature>
<feature type="compositionally biased region" description="Basic and acidic residues" evidence="1">
    <location>
        <begin position="89"/>
        <end position="103"/>
    </location>
</feature>
<gene>
    <name evidence="2" type="ORF">DM860_017891</name>
</gene>
<dbReference type="EMBL" id="NQVE01000102">
    <property type="protein sequence ID" value="RAL48100.1"/>
    <property type="molecule type" value="Genomic_DNA"/>
</dbReference>
<evidence type="ECO:0000313" key="2">
    <source>
        <dbReference type="EMBL" id="RAL48100.1"/>
    </source>
</evidence>
<protein>
    <submittedName>
        <fullName evidence="2">Uncharacterized protein</fullName>
    </submittedName>
</protein>
<keyword evidence="3" id="KW-1185">Reference proteome</keyword>
<accession>A0A328DS52</accession>
<organism evidence="2 3">
    <name type="scientific">Cuscuta australis</name>
    <dbReference type="NCBI Taxonomy" id="267555"/>
    <lineage>
        <taxon>Eukaryota</taxon>
        <taxon>Viridiplantae</taxon>
        <taxon>Streptophyta</taxon>
        <taxon>Embryophyta</taxon>
        <taxon>Tracheophyta</taxon>
        <taxon>Spermatophyta</taxon>
        <taxon>Magnoliopsida</taxon>
        <taxon>eudicotyledons</taxon>
        <taxon>Gunneridae</taxon>
        <taxon>Pentapetalae</taxon>
        <taxon>asterids</taxon>
        <taxon>lamiids</taxon>
        <taxon>Solanales</taxon>
        <taxon>Convolvulaceae</taxon>
        <taxon>Cuscuteae</taxon>
        <taxon>Cuscuta</taxon>
        <taxon>Cuscuta subgen. Grammica</taxon>
        <taxon>Cuscuta sect. Cleistogrammica</taxon>
    </lineage>
</organism>